<sequence length="669" mass="73307">MMAELGNFALILALCLALAQCFLPLLGAQVGDPRLMRSGRFLAAGQFVLLSIAYAVLTWAFVVSDFSVRYVASNSSLSQPLIYKVTAVWGGHEGSLLLWVLILGAWGLAVARFSRSLPQEMQARVLGVLGMVSVGFIAFTVFTSNPFDRIVPGPGEGRGMNPLLQDPGMILHPPLLYMGYVGTAVIFAFAIAALLGGRLDAAWARWSRPWTIVTWVFLTLGIAVGSWWAYYELGWGGWWFWDPVENASFLPWLIVTALIHSLAVTEKRGGFKVWTLMLAILAFALTVLGAFIVRSGVITSVHAFATDPERGVFILGMLTLTLLGSLTLYAWRAPRVGLGGAFSWYSRESLLLANNVLLTVACAAVFIGTLYPLALDAFGLGKISVGPPYFDTVFTPLMLPLLFLIGLGPAVMWKQSNPHETFRRLRWALAVSVIAGGLWPLAVGAWRPLTALSLMLAVWILVTALLDIHKRLGSANQPWSVRIRRVARPSFIGMHLAHLGLAMVVVAIAMVNTYEIERDVRLEPGETASVAGYDFALQRIEALRGANWDADQATLAVTRDGRPVATLMPQRRYYDTQPGNAMNQAALHRAPTRDIYVSLGERLEGDAWSFRLYYKPYMFWMWSGAILLAFGGLLAAADKRYRLSSRRTSNARSPSAVPPQGGETQGVTI</sequence>
<evidence type="ECO:0000259" key="12">
    <source>
        <dbReference type="Pfam" id="PF01578"/>
    </source>
</evidence>
<dbReference type="InterPro" id="IPR003568">
    <property type="entry name" value="Cyt_c_biogenesis_CcmF"/>
</dbReference>
<name>A0A5K1HWN1_9GAMM</name>
<dbReference type="GO" id="GO:0005886">
    <property type="term" value="C:plasma membrane"/>
    <property type="evidence" value="ECO:0007669"/>
    <property type="project" value="UniProtKB-SubCell"/>
</dbReference>
<dbReference type="PANTHER" id="PTHR43653:SF1">
    <property type="entry name" value="CYTOCHROME C-TYPE BIOGENESIS PROTEIN CCMF"/>
    <property type="match status" value="1"/>
</dbReference>
<feature type="transmembrane region" description="Helical" evidence="11">
    <location>
        <begin position="489"/>
        <end position="511"/>
    </location>
</feature>
<comment type="similarity">
    <text evidence="2">Belongs to the CcmF/CycK/Ccl1/NrfE/CcsA family.</text>
</comment>
<evidence type="ECO:0000313" key="15">
    <source>
        <dbReference type="Proteomes" id="UP000326725"/>
    </source>
</evidence>
<dbReference type="PRINTS" id="PR01410">
    <property type="entry name" value="CCBIOGENESIS"/>
</dbReference>
<proteinExistence type="inferred from homology"/>
<evidence type="ECO:0000256" key="5">
    <source>
        <dbReference type="ARBA" id="ARBA00022692"/>
    </source>
</evidence>
<evidence type="ECO:0000256" key="4">
    <source>
        <dbReference type="ARBA" id="ARBA00022519"/>
    </source>
</evidence>
<feature type="transmembrane region" description="Helical" evidence="11">
    <location>
        <begin position="393"/>
        <end position="413"/>
    </location>
</feature>
<comment type="subcellular location">
    <subcellularLocation>
        <location evidence="1">Cell inner membrane</location>
        <topology evidence="1">Multi-pass membrane protein</topology>
    </subcellularLocation>
</comment>
<dbReference type="GO" id="GO:0017004">
    <property type="term" value="P:cytochrome complex assembly"/>
    <property type="evidence" value="ECO:0007669"/>
    <property type="project" value="UniProtKB-KW"/>
</dbReference>
<protein>
    <submittedName>
        <fullName evidence="14">Cytochrome c-type biogenesis protein CcmF</fullName>
    </submittedName>
</protein>
<keyword evidence="15" id="KW-1185">Reference proteome</keyword>
<feature type="transmembrane region" description="Helical" evidence="11">
    <location>
        <begin position="177"/>
        <end position="197"/>
    </location>
</feature>
<gene>
    <name evidence="14" type="primary">ccmF_1</name>
    <name evidence="14" type="ORF">HALO32_00063</name>
</gene>
<dbReference type="NCBIfam" id="NF007691">
    <property type="entry name" value="PRK10369.1"/>
    <property type="match status" value="1"/>
</dbReference>
<feature type="domain" description="Cytochrome c-type biogenesis protein CcmF C-terminal" evidence="13">
    <location>
        <begin position="315"/>
        <end position="639"/>
    </location>
</feature>
<reference evidence="14 15" key="1">
    <citation type="submission" date="2019-09" db="EMBL/GenBank/DDBJ databases">
        <authorList>
            <person name="Criscuolo A."/>
        </authorList>
    </citation>
    <scope>NUCLEOTIDE SEQUENCE [LARGE SCALE GENOMIC DNA]</scope>
    <source>
        <strain evidence="15">3(2)</strain>
    </source>
</reference>
<evidence type="ECO:0000256" key="10">
    <source>
        <dbReference type="SAM" id="MobiDB-lite"/>
    </source>
</evidence>
<dbReference type="Pfam" id="PF16327">
    <property type="entry name" value="CcmF_C"/>
    <property type="match status" value="1"/>
</dbReference>
<evidence type="ECO:0000256" key="1">
    <source>
        <dbReference type="ARBA" id="ARBA00004429"/>
    </source>
</evidence>
<feature type="transmembrane region" description="Helical" evidence="11">
    <location>
        <begin position="43"/>
        <end position="63"/>
    </location>
</feature>
<dbReference type="NCBIfam" id="TIGR00353">
    <property type="entry name" value="nrfE"/>
    <property type="match status" value="1"/>
</dbReference>
<evidence type="ECO:0000259" key="13">
    <source>
        <dbReference type="Pfam" id="PF16327"/>
    </source>
</evidence>
<evidence type="ECO:0000256" key="8">
    <source>
        <dbReference type="ARBA" id="ARBA00023136"/>
    </source>
</evidence>
<feature type="transmembrane region" description="Helical" evidence="11">
    <location>
        <begin position="249"/>
        <end position="266"/>
    </location>
</feature>
<dbReference type="RefSeq" id="WP_151441792.1">
    <property type="nucleotide sequence ID" value="NZ_CABVOU010000014.1"/>
</dbReference>
<keyword evidence="6" id="KW-0201">Cytochrome c-type biogenesis</keyword>
<keyword evidence="8 11" id="KW-0472">Membrane</keyword>
<evidence type="ECO:0000256" key="6">
    <source>
        <dbReference type="ARBA" id="ARBA00022748"/>
    </source>
</evidence>
<feature type="transmembrane region" description="Helical" evidence="11">
    <location>
        <begin position="425"/>
        <end position="443"/>
    </location>
</feature>
<feature type="transmembrane region" description="Helical" evidence="11">
    <location>
        <begin position="352"/>
        <end position="373"/>
    </location>
</feature>
<dbReference type="PRINTS" id="PR01411">
    <property type="entry name" value="CCMFBIOGNSIS"/>
</dbReference>
<dbReference type="GO" id="GO:0015232">
    <property type="term" value="F:heme transmembrane transporter activity"/>
    <property type="evidence" value="ECO:0007669"/>
    <property type="project" value="InterPro"/>
</dbReference>
<keyword evidence="4" id="KW-0997">Cell inner membrane</keyword>
<evidence type="ECO:0000256" key="9">
    <source>
        <dbReference type="ARBA" id="ARBA00037230"/>
    </source>
</evidence>
<dbReference type="GO" id="GO:0020037">
    <property type="term" value="F:heme binding"/>
    <property type="evidence" value="ECO:0007669"/>
    <property type="project" value="InterPro"/>
</dbReference>
<evidence type="ECO:0000313" key="14">
    <source>
        <dbReference type="EMBL" id="VVZ94014.1"/>
    </source>
</evidence>
<dbReference type="AlphaFoldDB" id="A0A5K1HWN1"/>
<keyword evidence="7 11" id="KW-1133">Transmembrane helix</keyword>
<dbReference type="PANTHER" id="PTHR43653">
    <property type="entry name" value="CYTOCHROME C ASSEMBLY PROTEIN-RELATED"/>
    <property type="match status" value="1"/>
</dbReference>
<dbReference type="Pfam" id="PF01578">
    <property type="entry name" value="Cytochrom_C_asm"/>
    <property type="match status" value="1"/>
</dbReference>
<evidence type="ECO:0000256" key="2">
    <source>
        <dbReference type="ARBA" id="ARBA00009186"/>
    </source>
</evidence>
<feature type="domain" description="Cytochrome c assembly protein" evidence="12">
    <location>
        <begin position="89"/>
        <end position="295"/>
    </location>
</feature>
<dbReference type="InterPro" id="IPR002541">
    <property type="entry name" value="Cyt_c_assembly"/>
</dbReference>
<keyword evidence="5 11" id="KW-0812">Transmembrane</keyword>
<evidence type="ECO:0000256" key="3">
    <source>
        <dbReference type="ARBA" id="ARBA00022475"/>
    </source>
</evidence>
<feature type="transmembrane region" description="Helical" evidence="11">
    <location>
        <begin position="312"/>
        <end position="331"/>
    </location>
</feature>
<dbReference type="EMBL" id="CABVOU010000014">
    <property type="protein sequence ID" value="VVZ94014.1"/>
    <property type="molecule type" value="Genomic_DNA"/>
</dbReference>
<dbReference type="InterPro" id="IPR032523">
    <property type="entry name" value="CcmF_C"/>
</dbReference>
<evidence type="ECO:0000256" key="7">
    <source>
        <dbReference type="ARBA" id="ARBA00022989"/>
    </source>
</evidence>
<feature type="transmembrane region" description="Helical" evidence="11">
    <location>
        <begin position="273"/>
        <end position="292"/>
    </location>
</feature>
<accession>A0A5K1HWN1</accession>
<feature type="transmembrane region" description="Helical" evidence="11">
    <location>
        <begin position="96"/>
        <end position="113"/>
    </location>
</feature>
<feature type="transmembrane region" description="Helical" evidence="11">
    <location>
        <begin position="617"/>
        <end position="637"/>
    </location>
</feature>
<feature type="transmembrane region" description="Helical" evidence="11">
    <location>
        <begin position="209"/>
        <end position="229"/>
    </location>
</feature>
<organism evidence="14 15">
    <name type="scientific">Halomonas lysinitropha</name>
    <dbReference type="NCBI Taxonomy" id="2607506"/>
    <lineage>
        <taxon>Bacteria</taxon>
        <taxon>Pseudomonadati</taxon>
        <taxon>Pseudomonadota</taxon>
        <taxon>Gammaproteobacteria</taxon>
        <taxon>Oceanospirillales</taxon>
        <taxon>Halomonadaceae</taxon>
        <taxon>Halomonas</taxon>
    </lineage>
</organism>
<feature type="region of interest" description="Disordered" evidence="10">
    <location>
        <begin position="645"/>
        <end position="669"/>
    </location>
</feature>
<feature type="transmembrane region" description="Helical" evidence="11">
    <location>
        <begin position="125"/>
        <end position="144"/>
    </location>
</feature>
<comment type="function">
    <text evidence="9">Required for the biogenesis of c-type cytochromes. Possible subunit of a heme lyase.</text>
</comment>
<feature type="transmembrane region" description="Helical" evidence="11">
    <location>
        <begin position="449"/>
        <end position="468"/>
    </location>
</feature>
<evidence type="ECO:0000256" key="11">
    <source>
        <dbReference type="SAM" id="Phobius"/>
    </source>
</evidence>
<keyword evidence="3" id="KW-1003">Cell membrane</keyword>
<dbReference type="InterPro" id="IPR003567">
    <property type="entry name" value="Cyt_c_biogenesis"/>
</dbReference>
<dbReference type="Proteomes" id="UP000326725">
    <property type="component" value="Unassembled WGS sequence"/>
</dbReference>